<dbReference type="Proteomes" id="UP000603200">
    <property type="component" value="Unassembled WGS sequence"/>
</dbReference>
<feature type="transmembrane region" description="Helical" evidence="6">
    <location>
        <begin position="254"/>
        <end position="275"/>
    </location>
</feature>
<feature type="transmembrane region" description="Helical" evidence="6">
    <location>
        <begin position="184"/>
        <end position="205"/>
    </location>
</feature>
<dbReference type="PANTHER" id="PTHR23501">
    <property type="entry name" value="MAJOR FACILITATOR SUPERFAMILY"/>
    <property type="match status" value="1"/>
</dbReference>
<evidence type="ECO:0000256" key="3">
    <source>
        <dbReference type="ARBA" id="ARBA00022692"/>
    </source>
</evidence>
<dbReference type="PANTHER" id="PTHR23501:SF191">
    <property type="entry name" value="VACUOLAR BASIC AMINO ACID TRANSPORTER 4"/>
    <property type="match status" value="1"/>
</dbReference>
<dbReference type="SUPFAM" id="SSF103473">
    <property type="entry name" value="MFS general substrate transporter"/>
    <property type="match status" value="1"/>
</dbReference>
<dbReference type="InterPro" id="IPR036259">
    <property type="entry name" value="MFS_trans_sf"/>
</dbReference>
<dbReference type="InterPro" id="IPR020846">
    <property type="entry name" value="MFS_dom"/>
</dbReference>
<feature type="transmembrane region" description="Helical" evidence="6">
    <location>
        <begin position="281"/>
        <end position="303"/>
    </location>
</feature>
<keyword evidence="5 6" id="KW-0472">Membrane</keyword>
<gene>
    <name evidence="8" type="ORF">Ahu01nite_068030</name>
</gene>
<feature type="transmembrane region" description="Helical" evidence="6">
    <location>
        <begin position="315"/>
        <end position="338"/>
    </location>
</feature>
<keyword evidence="4 6" id="KW-1133">Transmembrane helix</keyword>
<feature type="domain" description="Major facilitator superfamily (MFS) profile" evidence="7">
    <location>
        <begin position="1"/>
        <end position="448"/>
    </location>
</feature>
<feature type="transmembrane region" description="Helical" evidence="6">
    <location>
        <begin position="380"/>
        <end position="404"/>
    </location>
</feature>
<keyword evidence="2" id="KW-0813">Transport</keyword>
<dbReference type="Gene3D" id="1.20.1720.10">
    <property type="entry name" value="Multidrug resistance protein D"/>
    <property type="match status" value="1"/>
</dbReference>
<feature type="transmembrane region" description="Helical" evidence="6">
    <location>
        <begin position="152"/>
        <end position="172"/>
    </location>
</feature>
<evidence type="ECO:0000313" key="8">
    <source>
        <dbReference type="EMBL" id="GIE23701.1"/>
    </source>
</evidence>
<evidence type="ECO:0000256" key="5">
    <source>
        <dbReference type="ARBA" id="ARBA00023136"/>
    </source>
</evidence>
<comment type="caution">
    <text evidence="8">The sequence shown here is derived from an EMBL/GenBank/DDBJ whole genome shotgun (WGS) entry which is preliminary data.</text>
</comment>
<feature type="transmembrane region" description="Helical" evidence="6">
    <location>
        <begin position="211"/>
        <end position="234"/>
    </location>
</feature>
<evidence type="ECO:0000256" key="6">
    <source>
        <dbReference type="SAM" id="Phobius"/>
    </source>
</evidence>
<organism evidence="8 9">
    <name type="scientific">Winogradskya humida</name>
    <dbReference type="NCBI Taxonomy" id="113566"/>
    <lineage>
        <taxon>Bacteria</taxon>
        <taxon>Bacillati</taxon>
        <taxon>Actinomycetota</taxon>
        <taxon>Actinomycetes</taxon>
        <taxon>Micromonosporales</taxon>
        <taxon>Micromonosporaceae</taxon>
        <taxon>Winogradskya</taxon>
    </lineage>
</organism>
<feature type="transmembrane region" description="Helical" evidence="6">
    <location>
        <begin position="127"/>
        <end position="146"/>
    </location>
</feature>
<dbReference type="PROSITE" id="PS50850">
    <property type="entry name" value="MFS"/>
    <property type="match status" value="1"/>
</dbReference>
<feature type="transmembrane region" description="Helical" evidence="6">
    <location>
        <begin position="36"/>
        <end position="54"/>
    </location>
</feature>
<evidence type="ECO:0000256" key="1">
    <source>
        <dbReference type="ARBA" id="ARBA00004429"/>
    </source>
</evidence>
<dbReference type="Pfam" id="PF07690">
    <property type="entry name" value="MFS_1"/>
    <property type="match status" value="1"/>
</dbReference>
<feature type="transmembrane region" description="Helical" evidence="6">
    <location>
        <begin position="344"/>
        <end position="368"/>
    </location>
</feature>
<keyword evidence="9" id="KW-1185">Reference proteome</keyword>
<evidence type="ECO:0000259" key="7">
    <source>
        <dbReference type="PROSITE" id="PS50850"/>
    </source>
</evidence>
<comment type="subcellular location">
    <subcellularLocation>
        <location evidence="1">Cell inner membrane</location>
        <topology evidence="1">Multi-pass membrane protein</topology>
    </subcellularLocation>
</comment>
<name>A0ABQ3ZYN8_9ACTN</name>
<sequence>MLAAVMLSTALVAIDSTIIATAVPSIVADIGGFAEFPWLFSTYLLAQAVSVPVFGKLADLFGRKPVVLAGIAVFALGSVGGGLAGSIGALIAFRAVQGLGAGAIQPTTMTMIGDLYSVRERAKVQGYIASVWGIASVIGPTLGGVFSEWVSWRWIFFINIPLCLAAALTIWRRFGERVNRAHPAIDYRGAALLTTGLTLIILGLLEGGQSWAWMSAPGIAVLGAGVALLVAFGFAERNVAEPVLPLWVFRRRTLVAAGLTSFGIGAVLLGLTSYIPTYAQTALGASPLLAGFALATLLIGWPIAASQSGKIYLRLGFRGCALIGTAIVLAGSLLLLVLDQRSSVLTVGAVCLLIGLGMGLVGPPTVVVGQSSVGWEDRGVVTANYVFMRSLGSAVGVAVFGAIANATLRGDGADPVRMTTAVQHVFLGIIALAVLMVAMVTLMPRGDRPDPAAAE</sequence>
<dbReference type="Gene3D" id="1.20.1250.20">
    <property type="entry name" value="MFS general substrate transporter like domains"/>
    <property type="match status" value="1"/>
</dbReference>
<feature type="transmembrane region" description="Helical" evidence="6">
    <location>
        <begin position="424"/>
        <end position="443"/>
    </location>
</feature>
<dbReference type="InterPro" id="IPR011701">
    <property type="entry name" value="MFS"/>
</dbReference>
<evidence type="ECO:0000313" key="9">
    <source>
        <dbReference type="Proteomes" id="UP000603200"/>
    </source>
</evidence>
<reference evidence="8 9" key="1">
    <citation type="submission" date="2021-01" db="EMBL/GenBank/DDBJ databases">
        <title>Whole genome shotgun sequence of Actinoplanes humidus NBRC 14915.</title>
        <authorList>
            <person name="Komaki H."/>
            <person name="Tamura T."/>
        </authorList>
    </citation>
    <scope>NUCLEOTIDE SEQUENCE [LARGE SCALE GENOMIC DNA]</scope>
    <source>
        <strain evidence="8 9">NBRC 14915</strain>
    </source>
</reference>
<evidence type="ECO:0000256" key="4">
    <source>
        <dbReference type="ARBA" id="ARBA00022989"/>
    </source>
</evidence>
<feature type="transmembrane region" description="Helical" evidence="6">
    <location>
        <begin position="66"/>
        <end position="93"/>
    </location>
</feature>
<protein>
    <submittedName>
        <fullName evidence="8">MFS transporter</fullName>
    </submittedName>
</protein>
<dbReference type="EMBL" id="BOMN01000095">
    <property type="protein sequence ID" value="GIE23701.1"/>
    <property type="molecule type" value="Genomic_DNA"/>
</dbReference>
<evidence type="ECO:0000256" key="2">
    <source>
        <dbReference type="ARBA" id="ARBA00022448"/>
    </source>
</evidence>
<keyword evidence="3 6" id="KW-0812">Transmembrane</keyword>
<accession>A0ABQ3ZYN8</accession>
<proteinExistence type="predicted"/>
<dbReference type="PRINTS" id="PR01036">
    <property type="entry name" value="TCRTETB"/>
</dbReference>